<sequence length="162" mass="17578">MNFSQWWKSVIQGNILNSDGRDVESLAAYICWFIWKDRNKAVFEQHARCPLQTAEKALEAWKEFNDVAVGKPNVCAPAVPKPLWQPPEVGLVKFNTDGALNRNMGIGGVGVVVRNNAGMVVGAGGKRSGSTTTHLGRLVLLALGSADTSPRCAVVHLRLGKR</sequence>
<name>A0ACB7X2P7_9ERIC</name>
<protein>
    <submittedName>
        <fullName evidence="1">Uncharacterized protein</fullName>
    </submittedName>
</protein>
<proteinExistence type="predicted"/>
<dbReference type="EMBL" id="CM037152">
    <property type="protein sequence ID" value="KAH7834977.1"/>
    <property type="molecule type" value="Genomic_DNA"/>
</dbReference>
<reference evidence="1 2" key="1">
    <citation type="journal article" date="2021" name="Hortic Res">
        <title>High-quality reference genome and annotation aids understanding of berry development for evergreen blueberry (Vaccinium darrowii).</title>
        <authorList>
            <person name="Yu J."/>
            <person name="Hulse-Kemp A.M."/>
            <person name="Babiker E."/>
            <person name="Staton M."/>
        </authorList>
    </citation>
    <scope>NUCLEOTIDE SEQUENCE [LARGE SCALE GENOMIC DNA]</scope>
    <source>
        <strain evidence="2">cv. NJ 8807/NJ 8810</strain>
        <tissue evidence="1">Young leaf</tissue>
    </source>
</reference>
<comment type="caution">
    <text evidence="1">The sequence shown here is derived from an EMBL/GenBank/DDBJ whole genome shotgun (WGS) entry which is preliminary data.</text>
</comment>
<evidence type="ECO:0000313" key="2">
    <source>
        <dbReference type="Proteomes" id="UP000828048"/>
    </source>
</evidence>
<accession>A0ACB7X2P7</accession>
<organism evidence="1 2">
    <name type="scientific">Vaccinium darrowii</name>
    <dbReference type="NCBI Taxonomy" id="229202"/>
    <lineage>
        <taxon>Eukaryota</taxon>
        <taxon>Viridiplantae</taxon>
        <taxon>Streptophyta</taxon>
        <taxon>Embryophyta</taxon>
        <taxon>Tracheophyta</taxon>
        <taxon>Spermatophyta</taxon>
        <taxon>Magnoliopsida</taxon>
        <taxon>eudicotyledons</taxon>
        <taxon>Gunneridae</taxon>
        <taxon>Pentapetalae</taxon>
        <taxon>asterids</taxon>
        <taxon>Ericales</taxon>
        <taxon>Ericaceae</taxon>
        <taxon>Vaccinioideae</taxon>
        <taxon>Vaccinieae</taxon>
        <taxon>Vaccinium</taxon>
    </lineage>
</organism>
<gene>
    <name evidence="1" type="ORF">Vadar_021672</name>
</gene>
<dbReference type="Proteomes" id="UP000828048">
    <property type="component" value="Chromosome 2"/>
</dbReference>
<evidence type="ECO:0000313" key="1">
    <source>
        <dbReference type="EMBL" id="KAH7834977.1"/>
    </source>
</evidence>
<keyword evidence="2" id="KW-1185">Reference proteome</keyword>